<feature type="compositionally biased region" description="Pro residues" evidence="9">
    <location>
        <begin position="18"/>
        <end position="37"/>
    </location>
</feature>
<evidence type="ECO:0000256" key="4">
    <source>
        <dbReference type="ARBA" id="ARBA00023015"/>
    </source>
</evidence>
<dbReference type="GO" id="GO:0000976">
    <property type="term" value="F:transcription cis-regulatory region binding"/>
    <property type="evidence" value="ECO:0007669"/>
    <property type="project" value="TreeGrafter"/>
</dbReference>
<dbReference type="PROSITE" id="PS00463">
    <property type="entry name" value="ZN2_CY6_FUNGAL_1"/>
    <property type="match status" value="1"/>
</dbReference>
<gene>
    <name evidence="11" type="ORF">LTR82_015929</name>
</gene>
<keyword evidence="3" id="KW-0862">Zinc</keyword>
<dbReference type="CDD" id="cd12148">
    <property type="entry name" value="fungal_TF_MHR"/>
    <property type="match status" value="1"/>
</dbReference>
<dbReference type="PANTHER" id="PTHR31845:SF39">
    <property type="entry name" value="TRANSCRIPTION FACTOR PBCR-RELATED"/>
    <property type="match status" value="1"/>
</dbReference>
<comment type="subcellular location">
    <subcellularLocation>
        <location evidence="1">Nucleus</location>
    </subcellularLocation>
</comment>
<name>A0AAN6J191_9PEZI</name>
<protein>
    <recommendedName>
        <fullName evidence="10">Zn(2)-C6 fungal-type domain-containing protein</fullName>
    </recommendedName>
</protein>
<keyword evidence="2" id="KW-0479">Metal-binding</keyword>
<dbReference type="SUPFAM" id="SSF57701">
    <property type="entry name" value="Zn2/Cys6 DNA-binding domain"/>
    <property type="match status" value="1"/>
</dbReference>
<evidence type="ECO:0000259" key="10">
    <source>
        <dbReference type="PROSITE" id="PS50048"/>
    </source>
</evidence>
<accession>A0AAN6J191</accession>
<evidence type="ECO:0000313" key="12">
    <source>
        <dbReference type="Proteomes" id="UP001168146"/>
    </source>
</evidence>
<keyword evidence="7" id="KW-0539">Nucleus</keyword>
<keyword evidence="4" id="KW-0805">Transcription regulation</keyword>
<feature type="region of interest" description="Disordered" evidence="9">
    <location>
        <begin position="854"/>
        <end position="943"/>
    </location>
</feature>
<feature type="coiled-coil region" evidence="8">
    <location>
        <begin position="195"/>
        <end position="222"/>
    </location>
</feature>
<feature type="compositionally biased region" description="Polar residues" evidence="9">
    <location>
        <begin position="106"/>
        <end position="116"/>
    </location>
</feature>
<feature type="compositionally biased region" description="Low complexity" evidence="9">
    <location>
        <begin position="854"/>
        <end position="875"/>
    </location>
</feature>
<organism evidence="11 12">
    <name type="scientific">Friedmanniomyces endolithicus</name>
    <dbReference type="NCBI Taxonomy" id="329885"/>
    <lineage>
        <taxon>Eukaryota</taxon>
        <taxon>Fungi</taxon>
        <taxon>Dikarya</taxon>
        <taxon>Ascomycota</taxon>
        <taxon>Pezizomycotina</taxon>
        <taxon>Dothideomycetes</taxon>
        <taxon>Dothideomycetidae</taxon>
        <taxon>Mycosphaerellales</taxon>
        <taxon>Teratosphaeriaceae</taxon>
        <taxon>Friedmanniomyces</taxon>
    </lineage>
</organism>
<dbReference type="CDD" id="cd00067">
    <property type="entry name" value="GAL4"/>
    <property type="match status" value="1"/>
</dbReference>
<dbReference type="InterPro" id="IPR001138">
    <property type="entry name" value="Zn2Cys6_DnaBD"/>
</dbReference>
<feature type="compositionally biased region" description="Gly residues" evidence="9">
    <location>
        <begin position="803"/>
        <end position="815"/>
    </location>
</feature>
<feature type="region of interest" description="Disordered" evidence="9">
    <location>
        <begin position="1"/>
        <end position="152"/>
    </location>
</feature>
<dbReference type="GO" id="GO:0008270">
    <property type="term" value="F:zinc ion binding"/>
    <property type="evidence" value="ECO:0007669"/>
    <property type="project" value="InterPro"/>
</dbReference>
<feature type="compositionally biased region" description="Low complexity" evidence="9">
    <location>
        <begin position="72"/>
        <end position="92"/>
    </location>
</feature>
<feature type="compositionally biased region" description="Polar residues" evidence="9">
    <location>
        <begin position="908"/>
        <end position="943"/>
    </location>
</feature>
<dbReference type="GO" id="GO:0001216">
    <property type="term" value="F:DNA-binding transcription activator activity"/>
    <property type="evidence" value="ECO:0007669"/>
    <property type="project" value="UniProtKB-ARBA"/>
</dbReference>
<dbReference type="InterPro" id="IPR051089">
    <property type="entry name" value="prtT"/>
</dbReference>
<evidence type="ECO:0000313" key="11">
    <source>
        <dbReference type="EMBL" id="KAK0307421.1"/>
    </source>
</evidence>
<dbReference type="GO" id="GO:0000981">
    <property type="term" value="F:DNA-binding transcription factor activity, RNA polymerase II-specific"/>
    <property type="evidence" value="ECO:0007669"/>
    <property type="project" value="InterPro"/>
</dbReference>
<dbReference type="PANTHER" id="PTHR31845">
    <property type="entry name" value="FINGER DOMAIN PROTEIN, PUTATIVE-RELATED"/>
    <property type="match status" value="1"/>
</dbReference>
<evidence type="ECO:0000256" key="1">
    <source>
        <dbReference type="ARBA" id="ARBA00004123"/>
    </source>
</evidence>
<dbReference type="Proteomes" id="UP001168146">
    <property type="component" value="Unassembled WGS sequence"/>
</dbReference>
<proteinExistence type="predicted"/>
<dbReference type="GO" id="GO:0005634">
    <property type="term" value="C:nucleus"/>
    <property type="evidence" value="ECO:0007669"/>
    <property type="project" value="UniProtKB-SubCell"/>
</dbReference>
<evidence type="ECO:0000256" key="2">
    <source>
        <dbReference type="ARBA" id="ARBA00022723"/>
    </source>
</evidence>
<evidence type="ECO:0000256" key="7">
    <source>
        <dbReference type="ARBA" id="ARBA00023242"/>
    </source>
</evidence>
<keyword evidence="6" id="KW-0804">Transcription</keyword>
<feature type="region of interest" description="Disordered" evidence="9">
    <location>
        <begin position="792"/>
        <end position="826"/>
    </location>
</feature>
<dbReference type="Pfam" id="PF00172">
    <property type="entry name" value="Zn_clus"/>
    <property type="match status" value="1"/>
</dbReference>
<reference evidence="11" key="1">
    <citation type="submission" date="2021-12" db="EMBL/GenBank/DDBJ databases">
        <title>Black yeast isolated from Biological Soil Crust.</title>
        <authorList>
            <person name="Kurbessoian T."/>
        </authorList>
    </citation>
    <scope>NUCLEOTIDE SEQUENCE</scope>
    <source>
        <strain evidence="11">CCFEE 5208</strain>
    </source>
</reference>
<dbReference type="AlphaFoldDB" id="A0AAN6J191"/>
<dbReference type="EMBL" id="JASUXU010000094">
    <property type="protein sequence ID" value="KAK0307421.1"/>
    <property type="molecule type" value="Genomic_DNA"/>
</dbReference>
<dbReference type="FunFam" id="4.10.240.10:FF:000003">
    <property type="entry name" value="C6 transcription factor (Leu3)"/>
    <property type="match status" value="1"/>
</dbReference>
<evidence type="ECO:0000256" key="8">
    <source>
        <dbReference type="SAM" id="Coils"/>
    </source>
</evidence>
<evidence type="ECO:0000256" key="5">
    <source>
        <dbReference type="ARBA" id="ARBA00023125"/>
    </source>
</evidence>
<dbReference type="Gene3D" id="4.10.240.10">
    <property type="entry name" value="Zn(2)-C6 fungal-type DNA-binding domain"/>
    <property type="match status" value="1"/>
</dbReference>
<evidence type="ECO:0000256" key="3">
    <source>
        <dbReference type="ARBA" id="ARBA00022833"/>
    </source>
</evidence>
<dbReference type="PROSITE" id="PS50048">
    <property type="entry name" value="ZN2_CY6_FUNGAL_2"/>
    <property type="match status" value="1"/>
</dbReference>
<comment type="caution">
    <text evidence="11">The sequence shown here is derived from an EMBL/GenBank/DDBJ whole genome shotgun (WGS) entry which is preliminary data.</text>
</comment>
<feature type="domain" description="Zn(2)-C6 fungal-type" evidence="10">
    <location>
        <begin position="153"/>
        <end position="187"/>
    </location>
</feature>
<dbReference type="InterPro" id="IPR036864">
    <property type="entry name" value="Zn2-C6_fun-type_DNA-bd_sf"/>
</dbReference>
<evidence type="ECO:0000256" key="6">
    <source>
        <dbReference type="ARBA" id="ARBA00023163"/>
    </source>
</evidence>
<evidence type="ECO:0000256" key="9">
    <source>
        <dbReference type="SAM" id="MobiDB-lite"/>
    </source>
</evidence>
<sequence length="1015" mass="111802">MSAQIIDPRLGMSNYTTLPPPHPVEQNPSLPPPPPPAHTTHQQYLGYQADSLRQDAASYTSGRQNAPPYCYPSSHMSSPQRQQQQHPHQQPQGLPATPVRYPGVSSLGSVSNQASPDLTHRNPPSDAQEGSPDQQDDGAVDGANGDDPKRPRACEACRGLKVRCDQDPALPDVPCKRCAKANRPCVITQPSRKRQKKADTRVAELEKKLDALTAALHQQQGRYAQTGAGAPMAELMSGRNGSSGQYSQAFDEVPVEGKAGGPVMAARKRKRIDDEGAVYESVEAQVNAHLSRATSTSGNAEDPVRKHFTEIENSWAPTEDSKRFLYHTTPEEFIARVNSFINPELAATIFDRYVTTLSPHLPAVVFPPNTTSEQVFKDKPILYVSILSAASFGMLSPDTSKALAREAVGAIADCVVRNGAKSLELIQAMHVMALWYKPPEIAEQTNFYQIIHMAAVMALDIGLGKRFNPAKARRGFGGPNAQYAPGPGQTMPQDSDTLEARRAWLGCYYLCARHVHDTDRVAFGFDASMVLRRPNLVRWTNYMRECIEVLESHPDAYPSDKLFCQHVKLQHICEDIGLQFLMDDNTATISITDPKVTYALNVLENQLKDWKKQVPEDLQGPGLQFFEHVTSLYLHEIALHFNHNIEDFRLPFTEESLKSVNNTSDTLTQNQMAALEACLRAAQGILDTMLAYEKDVIKSLPMLLFFVRCVYAIVILIKMHVAVCTPGSELGKMMQPEELKVEYYIDCLITLFGHGEKEGEDFRPHPKILRILTVLREWFGKHKENVLALAQAKGHGSGHKGKVGGTGRVGKGRSGSGRVKEAERERERMKVELGESQIQTPLHLLSQVATGGAQQLQLQQRHPSQQQLQQHQGQLEDPTNWSFSAPLLDYARQPPPGHPDNRLPRWDQSGSSAGVSSLNNTTGLPSTAQTPLDNNGSYPSMDQQQQQHYNMAGLLPLDQDFGGSAWGNGFEQAMDIALSGVDGLQGGGLDTWFLGDSMAPFSFPNGMGDGVGGQW</sequence>
<keyword evidence="8" id="KW-0175">Coiled coil</keyword>
<keyword evidence="5" id="KW-0238">DNA-binding</keyword>
<dbReference type="SMART" id="SM00066">
    <property type="entry name" value="GAL4"/>
    <property type="match status" value="1"/>
</dbReference>